<evidence type="ECO:0000256" key="1">
    <source>
        <dbReference type="SAM" id="SignalP"/>
    </source>
</evidence>
<dbReference type="PROSITE" id="PS00889">
    <property type="entry name" value="CNMP_BINDING_2"/>
    <property type="match status" value="1"/>
</dbReference>
<feature type="signal peptide" evidence="1">
    <location>
        <begin position="1"/>
        <end position="23"/>
    </location>
</feature>
<evidence type="ECO:0000313" key="3">
    <source>
        <dbReference type="EMBL" id="TPP63227.1"/>
    </source>
</evidence>
<dbReference type="InterPro" id="IPR000595">
    <property type="entry name" value="cNMP-bd_dom"/>
</dbReference>
<evidence type="ECO:0000259" key="2">
    <source>
        <dbReference type="PROSITE" id="PS50042"/>
    </source>
</evidence>
<dbReference type="PROSITE" id="PS50042">
    <property type="entry name" value="CNMP_BINDING_3"/>
    <property type="match status" value="1"/>
</dbReference>
<keyword evidence="4" id="KW-1185">Reference proteome</keyword>
<keyword evidence="1" id="KW-0732">Signal</keyword>
<dbReference type="EMBL" id="SUNJ01005911">
    <property type="protein sequence ID" value="TPP63227.1"/>
    <property type="molecule type" value="Genomic_DNA"/>
</dbReference>
<dbReference type="AlphaFoldDB" id="A0A504YYM8"/>
<organism evidence="3 4">
    <name type="scientific">Fasciola gigantica</name>
    <name type="common">Giant liver fluke</name>
    <dbReference type="NCBI Taxonomy" id="46835"/>
    <lineage>
        <taxon>Eukaryota</taxon>
        <taxon>Metazoa</taxon>
        <taxon>Spiralia</taxon>
        <taxon>Lophotrochozoa</taxon>
        <taxon>Platyhelminthes</taxon>
        <taxon>Trematoda</taxon>
        <taxon>Digenea</taxon>
        <taxon>Plagiorchiida</taxon>
        <taxon>Echinostomata</taxon>
        <taxon>Echinostomatoidea</taxon>
        <taxon>Fasciolidae</taxon>
        <taxon>Fasciola</taxon>
    </lineage>
</organism>
<dbReference type="PANTHER" id="PTHR23011:SF28">
    <property type="entry name" value="CYCLIC NUCLEOTIDE-BINDING DOMAIN CONTAINING PROTEIN"/>
    <property type="match status" value="1"/>
</dbReference>
<reference evidence="3 4" key="1">
    <citation type="submission" date="2019-04" db="EMBL/GenBank/DDBJ databases">
        <title>Annotation for the trematode Fasciola gigantica.</title>
        <authorList>
            <person name="Choi Y.-J."/>
        </authorList>
    </citation>
    <scope>NUCLEOTIDE SEQUENCE [LARGE SCALE GENOMIC DNA]</scope>
    <source>
        <strain evidence="3">Uganda_cow_1</strain>
    </source>
</reference>
<dbReference type="OrthoDB" id="166212at2759"/>
<dbReference type="InterPro" id="IPR018490">
    <property type="entry name" value="cNMP-bd_dom_sf"/>
</dbReference>
<accession>A0A504YYM8</accession>
<dbReference type="STRING" id="46835.A0A504YYM8"/>
<dbReference type="Pfam" id="PF00027">
    <property type="entry name" value="cNMP_binding"/>
    <property type="match status" value="1"/>
</dbReference>
<gene>
    <name evidence="3" type="ORF">FGIG_10062</name>
</gene>
<proteinExistence type="predicted"/>
<dbReference type="PANTHER" id="PTHR23011">
    <property type="entry name" value="CYCLIC NUCLEOTIDE-BINDING DOMAIN CONTAINING PROTEIN"/>
    <property type="match status" value="1"/>
</dbReference>
<dbReference type="CDD" id="cd00038">
    <property type="entry name" value="CAP_ED"/>
    <property type="match status" value="1"/>
</dbReference>
<sequence>MNTFRRILLAGLLLRATVNIIRPEMAEEDNTNLVHKAKKTFVEMQKDIEEEWSANALGFNKHDFLFKREKTLPFDVVRILTVPSPYRSESMLHLARVGLIATTEAFSEFPLTMQTLMVKYSWYERCLQSWKLTQKRLHKSPLNCTFETFQIDLKTEGLSFVKVRLPSTSTSSSPDLVSLQIGRQCVSARQSSGEPFEESVAILRPGQSFGELSLIYGGKRSATIVCNTKVEVLVMSRADFIRVFMNSSDATKAEHMVFLRQHPMIPDTVTEALTGADSNVFLFTYFR</sequence>
<dbReference type="SUPFAM" id="SSF51206">
    <property type="entry name" value="cAMP-binding domain-like"/>
    <property type="match status" value="1"/>
</dbReference>
<protein>
    <submittedName>
        <fullName evidence="3">Kinesin heavy chain</fullName>
    </submittedName>
</protein>
<feature type="domain" description="Cyclic nucleotide-binding" evidence="2">
    <location>
        <begin position="182"/>
        <end position="261"/>
    </location>
</feature>
<dbReference type="Gene3D" id="2.60.120.10">
    <property type="entry name" value="Jelly Rolls"/>
    <property type="match status" value="1"/>
</dbReference>
<feature type="chain" id="PRO_5021295358" evidence="1">
    <location>
        <begin position="24"/>
        <end position="287"/>
    </location>
</feature>
<comment type="caution">
    <text evidence="3">The sequence shown here is derived from an EMBL/GenBank/DDBJ whole genome shotgun (WGS) entry which is preliminary data.</text>
</comment>
<name>A0A504YYM8_FASGI</name>
<dbReference type="InterPro" id="IPR018488">
    <property type="entry name" value="cNMP-bd_CS"/>
</dbReference>
<evidence type="ECO:0000313" key="4">
    <source>
        <dbReference type="Proteomes" id="UP000316759"/>
    </source>
</evidence>
<dbReference type="Proteomes" id="UP000316759">
    <property type="component" value="Unassembled WGS sequence"/>
</dbReference>
<dbReference type="InterPro" id="IPR014710">
    <property type="entry name" value="RmlC-like_jellyroll"/>
</dbReference>